<proteinExistence type="predicted"/>
<dbReference type="AlphaFoldDB" id="A0AAW1U3M1"/>
<sequence length="124" mass="14351">MEYAITGNDVNVNDQPNRMRNPLGSTESDDPKRTRNKEIVSSKITDRTEIRKNDEFEKAQRRKMTEIIDLGKYKNIIKNDEASKVTNKSIKPTIVENEGKWNTIQRRKPRKLQQTLSGTCTVTN</sequence>
<evidence type="ECO:0000256" key="1">
    <source>
        <dbReference type="SAM" id="MobiDB-lite"/>
    </source>
</evidence>
<organism evidence="2 3">
    <name type="scientific">Henosepilachna vigintioctopunctata</name>
    <dbReference type="NCBI Taxonomy" id="420089"/>
    <lineage>
        <taxon>Eukaryota</taxon>
        <taxon>Metazoa</taxon>
        <taxon>Ecdysozoa</taxon>
        <taxon>Arthropoda</taxon>
        <taxon>Hexapoda</taxon>
        <taxon>Insecta</taxon>
        <taxon>Pterygota</taxon>
        <taxon>Neoptera</taxon>
        <taxon>Endopterygota</taxon>
        <taxon>Coleoptera</taxon>
        <taxon>Polyphaga</taxon>
        <taxon>Cucujiformia</taxon>
        <taxon>Coccinelloidea</taxon>
        <taxon>Coccinellidae</taxon>
        <taxon>Epilachninae</taxon>
        <taxon>Epilachnini</taxon>
        <taxon>Henosepilachna</taxon>
    </lineage>
</organism>
<feature type="compositionally biased region" description="Polar residues" evidence="1">
    <location>
        <begin position="8"/>
        <end position="26"/>
    </location>
</feature>
<gene>
    <name evidence="2" type="ORF">WA026_021308</name>
</gene>
<keyword evidence="3" id="KW-1185">Reference proteome</keyword>
<name>A0AAW1U3M1_9CUCU</name>
<comment type="caution">
    <text evidence="2">The sequence shown here is derived from an EMBL/GenBank/DDBJ whole genome shotgun (WGS) entry which is preliminary data.</text>
</comment>
<protein>
    <submittedName>
        <fullName evidence="2">Uncharacterized protein</fullName>
    </submittedName>
</protein>
<dbReference type="Proteomes" id="UP001431783">
    <property type="component" value="Unassembled WGS sequence"/>
</dbReference>
<reference evidence="2 3" key="1">
    <citation type="submission" date="2023-03" db="EMBL/GenBank/DDBJ databases">
        <title>Genome insight into feeding habits of ladybird beetles.</title>
        <authorList>
            <person name="Li H.-S."/>
            <person name="Huang Y.-H."/>
            <person name="Pang H."/>
        </authorList>
    </citation>
    <scope>NUCLEOTIDE SEQUENCE [LARGE SCALE GENOMIC DNA]</scope>
    <source>
        <strain evidence="2">SYSU_2023b</strain>
        <tissue evidence="2">Whole body</tissue>
    </source>
</reference>
<accession>A0AAW1U3M1</accession>
<evidence type="ECO:0000313" key="3">
    <source>
        <dbReference type="Proteomes" id="UP001431783"/>
    </source>
</evidence>
<evidence type="ECO:0000313" key="2">
    <source>
        <dbReference type="EMBL" id="KAK9878292.1"/>
    </source>
</evidence>
<dbReference type="EMBL" id="JARQZJ010000046">
    <property type="protein sequence ID" value="KAK9878292.1"/>
    <property type="molecule type" value="Genomic_DNA"/>
</dbReference>
<feature type="region of interest" description="Disordered" evidence="1">
    <location>
        <begin position="1"/>
        <end position="43"/>
    </location>
</feature>
<feature type="compositionally biased region" description="Basic and acidic residues" evidence="1">
    <location>
        <begin position="29"/>
        <end position="43"/>
    </location>
</feature>